<evidence type="ECO:0000313" key="3">
    <source>
        <dbReference type="Proteomes" id="UP000569914"/>
    </source>
</evidence>
<dbReference type="SUPFAM" id="SSF50952">
    <property type="entry name" value="Soluble quinoprotein glucose dehydrogenase"/>
    <property type="match status" value="1"/>
</dbReference>
<keyword evidence="3" id="KW-1185">Reference proteome</keyword>
<organism evidence="2 3">
    <name type="scientific">Microlunatus parietis</name>
    <dbReference type="NCBI Taxonomy" id="682979"/>
    <lineage>
        <taxon>Bacteria</taxon>
        <taxon>Bacillati</taxon>
        <taxon>Actinomycetota</taxon>
        <taxon>Actinomycetes</taxon>
        <taxon>Propionibacteriales</taxon>
        <taxon>Propionibacteriaceae</taxon>
        <taxon>Microlunatus</taxon>
    </lineage>
</organism>
<feature type="domain" description="Glucose/Sorbosone dehydrogenase" evidence="1">
    <location>
        <begin position="5"/>
        <end position="295"/>
    </location>
</feature>
<comment type="caution">
    <text evidence="2">The sequence shown here is derived from an EMBL/GenBank/DDBJ whole genome shotgun (WGS) entry which is preliminary data.</text>
</comment>
<accession>A0A7Y9L9Y5</accession>
<dbReference type="AlphaFoldDB" id="A0A7Y9L9Y5"/>
<reference evidence="2 3" key="1">
    <citation type="submission" date="2020-07" db="EMBL/GenBank/DDBJ databases">
        <title>Sequencing the genomes of 1000 actinobacteria strains.</title>
        <authorList>
            <person name="Klenk H.-P."/>
        </authorList>
    </citation>
    <scope>NUCLEOTIDE SEQUENCE [LARGE SCALE GENOMIC DNA]</scope>
    <source>
        <strain evidence="2 3">DSM 22083</strain>
    </source>
</reference>
<dbReference type="PANTHER" id="PTHR19328:SF13">
    <property type="entry name" value="HIPL1 PROTEIN"/>
    <property type="match status" value="1"/>
</dbReference>
<dbReference type="InterPro" id="IPR011042">
    <property type="entry name" value="6-blade_b-propeller_TolB-like"/>
</dbReference>
<sequence length="309" mass="33537">MITGLTSPWGLIPLRDGSFLVSERDTREIKQIVGKEAAVVATVAEAEPNVEGGLLGIAASADERVVFAYFTTDSDNRVARFSWDGNQLGQPDVILQGIPHGARHDGGRLRVGPDDLLYVSTGETGEPDLAQDRDSLAGKILRITPDGAPAPGNPFDSEVYSYGHRNVQGLAFDPEGWLWASEFGDQTWDELNLIEAGGNYGWPLVEGEGGGSDLIDPQAVWSTAEASPSGMTYWKGSLYLAALRGQRLWEIPLDGDRAGEPIAHFTEEYGRLRSVEVSADGESLLMLTNNTDGRLEPRDGDDRLLRITR</sequence>
<dbReference type="Pfam" id="PF07995">
    <property type="entry name" value="GSDH"/>
    <property type="match status" value="1"/>
</dbReference>
<dbReference type="InterPro" id="IPR011041">
    <property type="entry name" value="Quinoprot_gluc/sorb_DH_b-prop"/>
</dbReference>
<evidence type="ECO:0000259" key="1">
    <source>
        <dbReference type="Pfam" id="PF07995"/>
    </source>
</evidence>
<name>A0A7Y9L9Y5_9ACTN</name>
<dbReference type="InterPro" id="IPR012938">
    <property type="entry name" value="Glc/Sorbosone_DH"/>
</dbReference>
<evidence type="ECO:0000313" key="2">
    <source>
        <dbReference type="EMBL" id="NYE69223.1"/>
    </source>
</evidence>
<proteinExistence type="predicted"/>
<dbReference type="EMBL" id="JACCBU010000001">
    <property type="protein sequence ID" value="NYE69223.1"/>
    <property type="molecule type" value="Genomic_DNA"/>
</dbReference>
<protein>
    <submittedName>
        <fullName evidence="2">Glucose/arabinose dehydrogenase</fullName>
    </submittedName>
</protein>
<dbReference type="Proteomes" id="UP000569914">
    <property type="component" value="Unassembled WGS sequence"/>
</dbReference>
<gene>
    <name evidence="2" type="ORF">BKA15_000552</name>
</gene>
<dbReference type="PANTHER" id="PTHR19328">
    <property type="entry name" value="HEDGEHOG-INTERACTING PROTEIN"/>
    <property type="match status" value="1"/>
</dbReference>
<dbReference type="Gene3D" id="2.120.10.30">
    <property type="entry name" value="TolB, C-terminal domain"/>
    <property type="match status" value="1"/>
</dbReference>